<dbReference type="PANTHER" id="PTHR36166:SF1">
    <property type="entry name" value="SRPBCC DOMAIN-CONTAINING PROTEIN"/>
    <property type="match status" value="1"/>
</dbReference>
<proteinExistence type="predicted"/>
<organism evidence="1">
    <name type="scientific">Leptolyngbya sp. NK1-12</name>
    <dbReference type="NCBI Taxonomy" id="2547451"/>
    <lineage>
        <taxon>Bacteria</taxon>
        <taxon>Bacillati</taxon>
        <taxon>Cyanobacteriota</taxon>
        <taxon>Cyanophyceae</taxon>
        <taxon>Leptolyngbyales</taxon>
        <taxon>Leptolyngbyaceae</taxon>
        <taxon>Leptolyngbya group</taxon>
        <taxon>Leptolyngbya</taxon>
    </lineage>
</organism>
<name>A0AA97ANM8_9CYAN</name>
<dbReference type="RefSeq" id="WP_316436558.1">
    <property type="nucleotide sequence ID" value="NZ_CP053587.1"/>
</dbReference>
<dbReference type="InterPro" id="IPR019587">
    <property type="entry name" value="Polyketide_cyclase/dehydratase"/>
</dbReference>
<sequence>MAKALDTHIEINASTETVWQVLIDFGRYSQWNPFIRSVRGEAKQGEKLEVFIQPPGGSGMLFRPVILTLKPGCELRWLGRFLLPGIFDGEHQFQIEPLGDNRTRFIQREVFSGLLVPFLWSSLSRRTRQGFEEMNRALKMQVEQ</sequence>
<evidence type="ECO:0000313" key="1">
    <source>
        <dbReference type="EMBL" id="WNZ26972.1"/>
    </source>
</evidence>
<dbReference type="PANTHER" id="PTHR36166">
    <property type="entry name" value="CHROMOSOME 9, WHOLE GENOME SHOTGUN SEQUENCE"/>
    <property type="match status" value="1"/>
</dbReference>
<accession>A0AA97ANM8</accession>
<dbReference type="InterPro" id="IPR023393">
    <property type="entry name" value="START-like_dom_sf"/>
</dbReference>
<dbReference type="SUPFAM" id="SSF55961">
    <property type="entry name" value="Bet v1-like"/>
    <property type="match status" value="1"/>
</dbReference>
<protein>
    <submittedName>
        <fullName evidence="1">SRPBCC domain-containing protein</fullName>
    </submittedName>
</protein>
<gene>
    <name evidence="1" type="ORF">HJG54_29050</name>
</gene>
<dbReference type="AlphaFoldDB" id="A0AA97ANM8"/>
<dbReference type="CDD" id="cd07822">
    <property type="entry name" value="SRPBCC_4"/>
    <property type="match status" value="1"/>
</dbReference>
<reference evidence="1" key="1">
    <citation type="submission" date="2020-05" db="EMBL/GenBank/DDBJ databases">
        <authorList>
            <person name="Zhu T."/>
            <person name="Keshari N."/>
            <person name="Lu X."/>
        </authorList>
    </citation>
    <scope>NUCLEOTIDE SEQUENCE</scope>
    <source>
        <strain evidence="1">NK1-12</strain>
    </source>
</reference>
<dbReference type="EMBL" id="CP053587">
    <property type="protein sequence ID" value="WNZ26972.1"/>
    <property type="molecule type" value="Genomic_DNA"/>
</dbReference>
<dbReference type="Gene3D" id="3.30.530.20">
    <property type="match status" value="1"/>
</dbReference>
<dbReference type="Pfam" id="PF10604">
    <property type="entry name" value="Polyketide_cyc2"/>
    <property type="match status" value="1"/>
</dbReference>